<evidence type="ECO:0000256" key="1">
    <source>
        <dbReference type="SAM" id="MobiDB-lite"/>
    </source>
</evidence>
<accession>A0ABT1Y1B2</accession>
<proteinExistence type="predicted"/>
<evidence type="ECO:0000256" key="2">
    <source>
        <dbReference type="SAM" id="Phobius"/>
    </source>
</evidence>
<comment type="caution">
    <text evidence="3">The sequence shown here is derived from an EMBL/GenBank/DDBJ whole genome shotgun (WGS) entry which is preliminary data.</text>
</comment>
<organism evidence="3 4">
    <name type="scientific">Dehalobacterium formicoaceticum</name>
    <dbReference type="NCBI Taxonomy" id="51515"/>
    <lineage>
        <taxon>Bacteria</taxon>
        <taxon>Bacillati</taxon>
        <taxon>Bacillota</taxon>
        <taxon>Clostridia</taxon>
        <taxon>Eubacteriales</taxon>
        <taxon>Peptococcaceae</taxon>
        <taxon>Dehalobacterium</taxon>
    </lineage>
</organism>
<dbReference type="RefSeq" id="WP_089610158.1">
    <property type="nucleotide sequence ID" value="NZ_CP022121.1"/>
</dbReference>
<keyword evidence="2" id="KW-0812">Transmembrane</keyword>
<keyword evidence="4" id="KW-1185">Reference proteome</keyword>
<evidence type="ECO:0000313" key="3">
    <source>
        <dbReference type="EMBL" id="MCR6544654.1"/>
    </source>
</evidence>
<evidence type="ECO:0000313" key="4">
    <source>
        <dbReference type="Proteomes" id="UP001524944"/>
    </source>
</evidence>
<feature type="transmembrane region" description="Helical" evidence="2">
    <location>
        <begin position="12"/>
        <end position="35"/>
    </location>
</feature>
<reference evidence="3 4" key="1">
    <citation type="submission" date="2022-08" db="EMBL/GenBank/DDBJ databases">
        <title>Proteogenomics of the novel Dehalobacterium formicoaceticum strain EZ94 highlights a key role of methyltransferases during anaerobic dichloromethane degradation.</title>
        <authorList>
            <person name="Wasmund K."/>
        </authorList>
    </citation>
    <scope>NUCLEOTIDE SEQUENCE [LARGE SCALE GENOMIC DNA]</scope>
    <source>
        <strain evidence="3 4">EZ94</strain>
    </source>
</reference>
<keyword evidence="2" id="KW-0472">Membrane</keyword>
<dbReference type="EMBL" id="JANPWE010000001">
    <property type="protein sequence ID" value="MCR6544654.1"/>
    <property type="molecule type" value="Genomic_DNA"/>
</dbReference>
<keyword evidence="2" id="KW-1133">Transmembrane helix</keyword>
<name>A0ABT1Y1B2_9FIRM</name>
<feature type="compositionally biased region" description="Basic residues" evidence="1">
    <location>
        <begin position="72"/>
        <end position="83"/>
    </location>
</feature>
<sequence>MWPLTEVHTTAAVWTGFFTLWAMVILGPIVIAGIINKVWWKGHFNLKVAEIEQEIQAKKKSDKIVSNGQGKGKIKGKHTNQTM</sequence>
<protein>
    <submittedName>
        <fullName evidence="3">Uncharacterized protein</fullName>
    </submittedName>
</protein>
<dbReference type="Proteomes" id="UP001524944">
    <property type="component" value="Unassembled WGS sequence"/>
</dbReference>
<gene>
    <name evidence="3" type="ORF">NVS47_03845</name>
</gene>
<feature type="region of interest" description="Disordered" evidence="1">
    <location>
        <begin position="59"/>
        <end position="83"/>
    </location>
</feature>